<keyword evidence="1" id="KW-0808">Transferase</keyword>
<sequence>MLDGVTVLELAAVLPGRYAGRILADLGARVVRVVEPAGQEYFQGTDLGRNLNEGKETVFLDLNDPEQRQSFFNYVSEAQVLLCNFRPERLKKLNIEYKGLKKYRPDLVCCLISGFGQNSIYGNQGAHDLNFQAMSGLLFGPHFPVSALSGALWAVIAVLAGLYQQQKTGEGIFLDIAILAGMLEWSGLIAEQKNVRPTVNNWIYATKDDGQVAISALERHFWRRFCERLARPDLLDFYNVPIAADHPAYITLVELFASKTRQEWEELLADADCCFSSVLPVSEALTSCYLQERRKGWPRTLAVKLFSEL</sequence>
<dbReference type="RefSeq" id="WP_159071852.1">
    <property type="nucleotide sequence ID" value="NZ_FUXM01000005.1"/>
</dbReference>
<reference evidence="2" key="1">
    <citation type="submission" date="2017-02" db="EMBL/GenBank/DDBJ databases">
        <authorList>
            <person name="Varghese N."/>
            <person name="Submissions S."/>
        </authorList>
    </citation>
    <scope>NUCLEOTIDE SEQUENCE [LARGE SCALE GENOMIC DNA]</scope>
    <source>
        <strain evidence="2">DSM 16521</strain>
    </source>
</reference>
<dbReference type="InterPro" id="IPR044855">
    <property type="entry name" value="CoA-Trfase_III_dom3_sf"/>
</dbReference>
<dbReference type="PANTHER" id="PTHR48228:SF5">
    <property type="entry name" value="ALPHA-METHYLACYL-COA RACEMASE"/>
    <property type="match status" value="1"/>
</dbReference>
<protein>
    <submittedName>
        <fullName evidence="1">Crotonobetainyl-CoA:carnitine CoA-transferase CaiB</fullName>
    </submittedName>
</protein>
<name>A0A1T4MTE7_9FIRM</name>
<accession>A0A1T4MTE7</accession>
<gene>
    <name evidence="1" type="ORF">SAMN02745885_00697</name>
</gene>
<dbReference type="PANTHER" id="PTHR48228">
    <property type="entry name" value="SUCCINYL-COA--D-CITRAMALATE COA-TRANSFERASE"/>
    <property type="match status" value="1"/>
</dbReference>
<dbReference type="AlphaFoldDB" id="A0A1T4MTE7"/>
<dbReference type="InterPro" id="IPR023606">
    <property type="entry name" value="CoA-Trfase_III_dom_1_sf"/>
</dbReference>
<dbReference type="OrthoDB" id="9797653at2"/>
<organism evidence="1 2">
    <name type="scientific">Carboxydocella sporoproducens DSM 16521</name>
    <dbReference type="NCBI Taxonomy" id="1121270"/>
    <lineage>
        <taxon>Bacteria</taxon>
        <taxon>Bacillati</taxon>
        <taxon>Bacillota</taxon>
        <taxon>Clostridia</taxon>
        <taxon>Eubacteriales</taxon>
        <taxon>Clostridiales Family XVI. Incertae Sedis</taxon>
        <taxon>Carboxydocella</taxon>
    </lineage>
</organism>
<dbReference type="InterPro" id="IPR050509">
    <property type="entry name" value="CoA-transferase_III"/>
</dbReference>
<dbReference type="EMBL" id="FUXM01000005">
    <property type="protein sequence ID" value="SJZ70104.1"/>
    <property type="molecule type" value="Genomic_DNA"/>
</dbReference>
<evidence type="ECO:0000313" key="2">
    <source>
        <dbReference type="Proteomes" id="UP000189933"/>
    </source>
</evidence>
<dbReference type="Pfam" id="PF02515">
    <property type="entry name" value="CoA_transf_3"/>
    <property type="match status" value="1"/>
</dbReference>
<dbReference type="SUPFAM" id="SSF89796">
    <property type="entry name" value="CoA-transferase family III (CaiB/BaiF)"/>
    <property type="match status" value="1"/>
</dbReference>
<dbReference type="Gene3D" id="3.40.50.10540">
    <property type="entry name" value="Crotonobetainyl-coa:carnitine coa-transferase, domain 1"/>
    <property type="match status" value="1"/>
</dbReference>
<dbReference type="GO" id="GO:0016740">
    <property type="term" value="F:transferase activity"/>
    <property type="evidence" value="ECO:0007669"/>
    <property type="project" value="UniProtKB-KW"/>
</dbReference>
<dbReference type="InterPro" id="IPR003673">
    <property type="entry name" value="CoA-Trfase_fam_III"/>
</dbReference>
<keyword evidence="2" id="KW-1185">Reference proteome</keyword>
<evidence type="ECO:0000313" key="1">
    <source>
        <dbReference type="EMBL" id="SJZ70104.1"/>
    </source>
</evidence>
<dbReference type="Gene3D" id="3.30.1540.10">
    <property type="entry name" value="formyl-coa transferase, domain 3"/>
    <property type="match status" value="1"/>
</dbReference>
<proteinExistence type="predicted"/>
<dbReference type="Proteomes" id="UP000189933">
    <property type="component" value="Unassembled WGS sequence"/>
</dbReference>